<dbReference type="eggNOG" id="ENOG502ZS5J">
    <property type="taxonomic scope" value="Bacteria"/>
</dbReference>
<dbReference type="EMBL" id="APMP01000012">
    <property type="protein sequence ID" value="ENZ81812.1"/>
    <property type="molecule type" value="Genomic_DNA"/>
</dbReference>
<comment type="caution">
    <text evidence="1">The sequence shown here is derived from an EMBL/GenBank/DDBJ whole genome shotgun (WGS) entry which is preliminary data.</text>
</comment>
<dbReference type="Proteomes" id="UP000013063">
    <property type="component" value="Unassembled WGS sequence"/>
</dbReference>
<accession>R0EL18</accession>
<dbReference type="PATRIC" id="fig|1292034.3.peg.2223"/>
<protein>
    <recommendedName>
        <fullName evidence="3">Copper resistance protein B</fullName>
    </recommendedName>
</protein>
<sequence length="172" mass="19229">MTRGHDRWVSYSGRGPVELGVRWTAWRGERSVVALYVGAAEAGAGRNAGYAAPGQGSLDLEARALVGRSAIWRRREVFVDLQVARLKRQGLADETRFDATLGLRPARRWLLLAQTYAGRADRGPIDARWVKTELSVVRSFGDWSAQAGWRDTTMGRETARDQGVTLGLWRRF</sequence>
<evidence type="ECO:0008006" key="3">
    <source>
        <dbReference type="Google" id="ProtNLM"/>
    </source>
</evidence>
<dbReference type="STRING" id="1292034.OR37_02239"/>
<evidence type="ECO:0000313" key="1">
    <source>
        <dbReference type="EMBL" id="ENZ81812.1"/>
    </source>
</evidence>
<keyword evidence="2" id="KW-1185">Reference proteome</keyword>
<gene>
    <name evidence="1" type="ORF">OR37_02239</name>
</gene>
<reference evidence="1 2" key="1">
    <citation type="journal article" date="2013" name="Genome Announc.">
        <title>Draft Genome Sequence for Caulobacter sp. Strain OR37, a Bacterium Tolerant to Heavy Metals.</title>
        <authorList>
            <person name="Utturkar S.M."/>
            <person name="Bollmann A."/>
            <person name="Brzoska R.M."/>
            <person name="Klingeman D.M."/>
            <person name="Epstein S.E."/>
            <person name="Palumbo A.V."/>
            <person name="Brown S.D."/>
        </authorList>
    </citation>
    <scope>NUCLEOTIDE SEQUENCE [LARGE SCALE GENOMIC DNA]</scope>
    <source>
        <strain evidence="1 2">OR37</strain>
    </source>
</reference>
<dbReference type="AlphaFoldDB" id="R0EL18"/>
<organism evidence="1 2">
    <name type="scientific">Caulobacter vibrioides OR37</name>
    <dbReference type="NCBI Taxonomy" id="1292034"/>
    <lineage>
        <taxon>Bacteria</taxon>
        <taxon>Pseudomonadati</taxon>
        <taxon>Pseudomonadota</taxon>
        <taxon>Alphaproteobacteria</taxon>
        <taxon>Caulobacterales</taxon>
        <taxon>Caulobacteraceae</taxon>
        <taxon>Caulobacter</taxon>
    </lineage>
</organism>
<proteinExistence type="predicted"/>
<name>R0EL18_CAUVI</name>
<evidence type="ECO:0000313" key="2">
    <source>
        <dbReference type="Proteomes" id="UP000013063"/>
    </source>
</evidence>